<keyword evidence="1" id="KW-0812">Transmembrane</keyword>
<feature type="transmembrane region" description="Helical" evidence="1">
    <location>
        <begin position="52"/>
        <end position="71"/>
    </location>
</feature>
<keyword evidence="1" id="KW-0472">Membrane</keyword>
<reference evidence="2" key="1">
    <citation type="journal article" date="2021" name="Mol. Ecol. Resour.">
        <title>Apolygus lucorum genome provides insights into omnivorousness and mesophyll feeding.</title>
        <authorList>
            <person name="Liu Y."/>
            <person name="Liu H."/>
            <person name="Wang H."/>
            <person name="Huang T."/>
            <person name="Liu B."/>
            <person name="Yang B."/>
            <person name="Yin L."/>
            <person name="Li B."/>
            <person name="Zhang Y."/>
            <person name="Zhang S."/>
            <person name="Jiang F."/>
            <person name="Zhang X."/>
            <person name="Ren Y."/>
            <person name="Wang B."/>
            <person name="Wang S."/>
            <person name="Lu Y."/>
            <person name="Wu K."/>
            <person name="Fan W."/>
            <person name="Wang G."/>
        </authorList>
    </citation>
    <scope>NUCLEOTIDE SEQUENCE</scope>
    <source>
        <strain evidence="2">12Hb</strain>
    </source>
</reference>
<accession>A0A8S9X9Q7</accession>
<dbReference type="AlphaFoldDB" id="A0A8S9X9Q7"/>
<comment type="caution">
    <text evidence="2">The sequence shown here is derived from an EMBL/GenBank/DDBJ whole genome shotgun (WGS) entry which is preliminary data.</text>
</comment>
<keyword evidence="3" id="KW-1185">Reference proteome</keyword>
<name>A0A8S9X9Q7_APOLU</name>
<dbReference type="Proteomes" id="UP000466442">
    <property type="component" value="Linkage Group LG9"/>
</dbReference>
<protein>
    <submittedName>
        <fullName evidence="2">Uncharacterized protein</fullName>
    </submittedName>
</protein>
<feature type="transmembrane region" description="Helical" evidence="1">
    <location>
        <begin position="20"/>
        <end position="40"/>
    </location>
</feature>
<gene>
    <name evidence="2" type="ORF">GE061_019215</name>
</gene>
<evidence type="ECO:0000313" key="3">
    <source>
        <dbReference type="Proteomes" id="UP000466442"/>
    </source>
</evidence>
<feature type="transmembrane region" description="Helical" evidence="1">
    <location>
        <begin position="83"/>
        <end position="107"/>
    </location>
</feature>
<evidence type="ECO:0000256" key="1">
    <source>
        <dbReference type="SAM" id="Phobius"/>
    </source>
</evidence>
<keyword evidence="1" id="KW-1133">Transmembrane helix</keyword>
<proteinExistence type="predicted"/>
<dbReference type="EMBL" id="WIXP02000009">
    <property type="protein sequence ID" value="KAF6205048.1"/>
    <property type="molecule type" value="Genomic_DNA"/>
</dbReference>
<sequence length="158" mass="18118">MAFRIPKIKTFCCCTSLQTGSYVIAVLNMMAFFLTLSLCIRAGYSMRIHQMMSYYTVFINIGAFTFHFLYGLTKADPTLIFPWILQMGVFTAFVLNMVLCNIIYLGLMDYRIDSMAVELLGLVITCYCLLYQIETFVLTIKTSDFLLRCRHGLGQQRG</sequence>
<feature type="transmembrane region" description="Helical" evidence="1">
    <location>
        <begin position="119"/>
        <end position="140"/>
    </location>
</feature>
<evidence type="ECO:0000313" key="2">
    <source>
        <dbReference type="EMBL" id="KAF6205048.1"/>
    </source>
</evidence>
<dbReference type="OrthoDB" id="6388869at2759"/>
<organism evidence="2 3">
    <name type="scientific">Apolygus lucorum</name>
    <name type="common">Small green plant bug</name>
    <name type="synonym">Lygocoris lucorum</name>
    <dbReference type="NCBI Taxonomy" id="248454"/>
    <lineage>
        <taxon>Eukaryota</taxon>
        <taxon>Metazoa</taxon>
        <taxon>Ecdysozoa</taxon>
        <taxon>Arthropoda</taxon>
        <taxon>Hexapoda</taxon>
        <taxon>Insecta</taxon>
        <taxon>Pterygota</taxon>
        <taxon>Neoptera</taxon>
        <taxon>Paraneoptera</taxon>
        <taxon>Hemiptera</taxon>
        <taxon>Heteroptera</taxon>
        <taxon>Panheteroptera</taxon>
        <taxon>Cimicomorpha</taxon>
        <taxon>Miridae</taxon>
        <taxon>Mirini</taxon>
        <taxon>Apolygus</taxon>
    </lineage>
</organism>